<dbReference type="Proteomes" id="UP000664369">
    <property type="component" value="Unassembled WGS sequence"/>
</dbReference>
<name>A0ABS3QJT4_9BACT</name>
<sequence length="192" mass="20369">MSWLLMRLVGFGVAAIGLGACVTMAGRGLPASSGSVPAGPANRAIRELYVGPGVTQYFLQPQQFMGPNEQQTAEVDIVARDSAQIPRYGLLHLSVVAPAAVKFPIDTLLLSTAGRPVSLLAARVLYAEPKGQGTLSRLEAYLTPAQLREYLNSPMQTLLIGGPTGRRTFLPSKKAQVALRAFAARVVGPTKQ</sequence>
<accession>A0ABS3QJT4</accession>
<evidence type="ECO:0008006" key="3">
    <source>
        <dbReference type="Google" id="ProtNLM"/>
    </source>
</evidence>
<comment type="caution">
    <text evidence="1">The sequence shown here is derived from an EMBL/GenBank/DDBJ whole genome shotgun (WGS) entry which is preliminary data.</text>
</comment>
<organism evidence="1 2">
    <name type="scientific">Hymenobacter negativus</name>
    <dbReference type="NCBI Taxonomy" id="2795026"/>
    <lineage>
        <taxon>Bacteria</taxon>
        <taxon>Pseudomonadati</taxon>
        <taxon>Bacteroidota</taxon>
        <taxon>Cytophagia</taxon>
        <taxon>Cytophagales</taxon>
        <taxon>Hymenobacteraceae</taxon>
        <taxon>Hymenobacter</taxon>
    </lineage>
</organism>
<gene>
    <name evidence="1" type="ORF">J4E00_20020</name>
</gene>
<proteinExistence type="predicted"/>
<dbReference type="PROSITE" id="PS51257">
    <property type="entry name" value="PROKAR_LIPOPROTEIN"/>
    <property type="match status" value="1"/>
</dbReference>
<dbReference type="RefSeq" id="WP_208177056.1">
    <property type="nucleotide sequence ID" value="NZ_JAGETZ010000011.1"/>
</dbReference>
<evidence type="ECO:0000313" key="2">
    <source>
        <dbReference type="Proteomes" id="UP000664369"/>
    </source>
</evidence>
<keyword evidence="2" id="KW-1185">Reference proteome</keyword>
<evidence type="ECO:0000313" key="1">
    <source>
        <dbReference type="EMBL" id="MBO2011361.1"/>
    </source>
</evidence>
<dbReference type="EMBL" id="JAGETZ010000011">
    <property type="protein sequence ID" value="MBO2011361.1"/>
    <property type="molecule type" value="Genomic_DNA"/>
</dbReference>
<reference evidence="1 2" key="1">
    <citation type="submission" date="2021-03" db="EMBL/GenBank/DDBJ databases">
        <authorList>
            <person name="Kim M.K."/>
        </authorList>
    </citation>
    <scope>NUCLEOTIDE SEQUENCE [LARGE SCALE GENOMIC DNA]</scope>
    <source>
        <strain evidence="1 2">BT442</strain>
    </source>
</reference>
<protein>
    <recommendedName>
        <fullName evidence="3">DUF4369 domain-containing protein</fullName>
    </recommendedName>
</protein>